<accession>A0A9P8QGN9</accession>
<dbReference type="EMBL" id="JAEUBG010000269">
    <property type="protein sequence ID" value="KAH3688585.1"/>
    <property type="molecule type" value="Genomic_DNA"/>
</dbReference>
<dbReference type="PANTHER" id="PTHR28255">
    <property type="match status" value="1"/>
</dbReference>
<dbReference type="Proteomes" id="UP000774326">
    <property type="component" value="Unassembled WGS sequence"/>
</dbReference>
<dbReference type="OrthoDB" id="2209940at2759"/>
<gene>
    <name evidence="1" type="ORF">WICPIJ_000429</name>
</gene>
<dbReference type="Pfam" id="PF03928">
    <property type="entry name" value="HbpS-like"/>
    <property type="match status" value="1"/>
</dbReference>
<reference evidence="1" key="1">
    <citation type="journal article" date="2021" name="Open Biol.">
        <title>Shared evolutionary footprints suggest mitochondrial oxidative damage underlies multiple complex I losses in fungi.</title>
        <authorList>
            <person name="Schikora-Tamarit M.A."/>
            <person name="Marcet-Houben M."/>
            <person name="Nosek J."/>
            <person name="Gabaldon T."/>
        </authorList>
    </citation>
    <scope>NUCLEOTIDE SEQUENCE</scope>
    <source>
        <strain evidence="1">CBS2887</strain>
    </source>
</reference>
<evidence type="ECO:0000313" key="2">
    <source>
        <dbReference type="Proteomes" id="UP000774326"/>
    </source>
</evidence>
<dbReference type="Gene3D" id="3.30.450.150">
    <property type="entry name" value="Haem-degrading domain"/>
    <property type="match status" value="1"/>
</dbReference>
<reference evidence="1" key="2">
    <citation type="submission" date="2021-01" db="EMBL/GenBank/DDBJ databases">
        <authorList>
            <person name="Schikora-Tamarit M.A."/>
        </authorList>
    </citation>
    <scope>NUCLEOTIDE SEQUENCE</scope>
    <source>
        <strain evidence="1">CBS2887</strain>
    </source>
</reference>
<dbReference type="InterPro" id="IPR010371">
    <property type="entry name" value="YBR137W-like"/>
</dbReference>
<comment type="caution">
    <text evidence="1">The sequence shown here is derived from an EMBL/GenBank/DDBJ whole genome shotgun (WGS) entry which is preliminary data.</text>
</comment>
<dbReference type="InterPro" id="IPR038084">
    <property type="entry name" value="PduO/GlcC-like_sf"/>
</dbReference>
<dbReference type="SUPFAM" id="SSF143744">
    <property type="entry name" value="GlcG-like"/>
    <property type="match status" value="1"/>
</dbReference>
<evidence type="ECO:0008006" key="3">
    <source>
        <dbReference type="Google" id="ProtNLM"/>
    </source>
</evidence>
<dbReference type="InterPro" id="IPR005624">
    <property type="entry name" value="PduO/GlcC-like"/>
</dbReference>
<dbReference type="AlphaFoldDB" id="A0A9P8QGN9"/>
<protein>
    <recommendedName>
        <fullName evidence="3">Heme-degrading domain-containing protein</fullName>
    </recommendedName>
</protein>
<organism evidence="1 2">
    <name type="scientific">Wickerhamomyces pijperi</name>
    <name type="common">Yeast</name>
    <name type="synonym">Pichia pijperi</name>
    <dbReference type="NCBI Taxonomy" id="599730"/>
    <lineage>
        <taxon>Eukaryota</taxon>
        <taxon>Fungi</taxon>
        <taxon>Dikarya</taxon>
        <taxon>Ascomycota</taxon>
        <taxon>Saccharomycotina</taxon>
        <taxon>Saccharomycetes</taxon>
        <taxon>Phaffomycetales</taxon>
        <taxon>Wickerhamomycetaceae</taxon>
        <taxon>Wickerhamomyces</taxon>
    </lineage>
</organism>
<proteinExistence type="predicted"/>
<evidence type="ECO:0000313" key="1">
    <source>
        <dbReference type="EMBL" id="KAH3688585.1"/>
    </source>
</evidence>
<keyword evidence="2" id="KW-1185">Reference proteome</keyword>
<dbReference type="PANTHER" id="PTHR28255:SF1">
    <property type="entry name" value="UPF0303 PROTEIN YBR137W"/>
    <property type="match status" value="1"/>
</dbReference>
<dbReference type="PIRSF" id="PIRSF008757">
    <property type="entry name" value="UCP008757"/>
    <property type="match status" value="1"/>
</dbReference>
<name>A0A9P8QGN9_WICPI</name>
<sequence>MSSAPDITTIETQERTLVLSKLDSETAFNIGLASLQYAKSQYPNRSVVVDITTVAGATLFRSYSGEIQPDNEDWIKKKRNTVIRFEKSSLRFGGELQNRGKTLADKALDPSIYTNYGGGFPLRLQTAPGITIAVLTVSGLADHQDHDVAVNGLKKVLEI</sequence>